<dbReference type="Pfam" id="PF00126">
    <property type="entry name" value="HTH_1"/>
    <property type="match status" value="1"/>
</dbReference>
<dbReference type="GO" id="GO:0003677">
    <property type="term" value="F:DNA binding"/>
    <property type="evidence" value="ECO:0007669"/>
    <property type="project" value="UniProtKB-KW"/>
</dbReference>
<reference evidence="6 7" key="1">
    <citation type="journal article" date="2014" name="Int. J. Syst. Evol. Microbiol.">
        <title>Complete genome sequence of Corynebacterium casei LMG S-19264T (=DSM 44701T), isolated from a smear-ripened cheese.</title>
        <authorList>
            <consortium name="US DOE Joint Genome Institute (JGI-PGF)"/>
            <person name="Walter F."/>
            <person name="Albersmeier A."/>
            <person name="Kalinowski J."/>
            <person name="Ruckert C."/>
        </authorList>
    </citation>
    <scope>NUCLEOTIDE SEQUENCE [LARGE SCALE GENOMIC DNA]</scope>
    <source>
        <strain evidence="6 7">NBRC 112785</strain>
    </source>
</reference>
<evidence type="ECO:0000313" key="6">
    <source>
        <dbReference type="EMBL" id="GLS83612.1"/>
    </source>
</evidence>
<dbReference type="EMBL" id="BSPO01000003">
    <property type="protein sequence ID" value="GLS83612.1"/>
    <property type="molecule type" value="Genomic_DNA"/>
</dbReference>
<accession>A0AA37WWK7</accession>
<evidence type="ECO:0000259" key="5">
    <source>
        <dbReference type="PROSITE" id="PS50931"/>
    </source>
</evidence>
<dbReference type="AlphaFoldDB" id="A0AA37WWK7"/>
<keyword evidence="2" id="KW-0805">Transcription regulation</keyword>
<feature type="domain" description="HTH lysR-type" evidence="5">
    <location>
        <begin position="2"/>
        <end position="59"/>
    </location>
</feature>
<evidence type="ECO:0000256" key="2">
    <source>
        <dbReference type="ARBA" id="ARBA00023015"/>
    </source>
</evidence>
<organism evidence="6 7">
    <name type="scientific">Paraferrimonas haliotis</name>
    <dbReference type="NCBI Taxonomy" id="2013866"/>
    <lineage>
        <taxon>Bacteria</taxon>
        <taxon>Pseudomonadati</taxon>
        <taxon>Pseudomonadota</taxon>
        <taxon>Gammaproteobacteria</taxon>
        <taxon>Alteromonadales</taxon>
        <taxon>Ferrimonadaceae</taxon>
        <taxon>Paraferrimonas</taxon>
    </lineage>
</organism>
<keyword evidence="4" id="KW-0804">Transcription</keyword>
<dbReference type="PROSITE" id="PS50931">
    <property type="entry name" value="HTH_LYSR"/>
    <property type="match status" value="1"/>
</dbReference>
<keyword evidence="7" id="KW-1185">Reference proteome</keyword>
<dbReference type="InterPro" id="IPR005119">
    <property type="entry name" value="LysR_subst-bd"/>
</dbReference>
<evidence type="ECO:0000256" key="1">
    <source>
        <dbReference type="ARBA" id="ARBA00009437"/>
    </source>
</evidence>
<dbReference type="PRINTS" id="PR00039">
    <property type="entry name" value="HTHLYSR"/>
</dbReference>
<dbReference type="Pfam" id="PF03466">
    <property type="entry name" value="LysR_substrate"/>
    <property type="match status" value="1"/>
</dbReference>
<comment type="similarity">
    <text evidence="1">Belongs to the LysR transcriptional regulatory family.</text>
</comment>
<keyword evidence="3" id="KW-0238">DNA-binding</keyword>
<dbReference type="RefSeq" id="WP_095498650.1">
    <property type="nucleotide sequence ID" value="NZ_BSPO01000003.1"/>
</dbReference>
<proteinExistence type="inferred from homology"/>
<dbReference type="Gene3D" id="1.10.10.10">
    <property type="entry name" value="Winged helix-like DNA-binding domain superfamily/Winged helix DNA-binding domain"/>
    <property type="match status" value="1"/>
</dbReference>
<dbReference type="Proteomes" id="UP001157439">
    <property type="component" value="Unassembled WGS sequence"/>
</dbReference>
<dbReference type="InterPro" id="IPR000847">
    <property type="entry name" value="LysR_HTH_N"/>
</dbReference>
<dbReference type="InterPro" id="IPR036388">
    <property type="entry name" value="WH-like_DNA-bd_sf"/>
</dbReference>
<dbReference type="Gene3D" id="3.40.190.10">
    <property type="entry name" value="Periplasmic binding protein-like II"/>
    <property type="match status" value="1"/>
</dbReference>
<name>A0AA37WWK7_9GAMM</name>
<dbReference type="SUPFAM" id="SSF53850">
    <property type="entry name" value="Periplasmic binding protein-like II"/>
    <property type="match status" value="1"/>
</dbReference>
<sequence>MIELRHLKTLLALKESGSLAAAAGKRFVTQSALSHQIKELETRIDAPLFIRKSKPLRFTPEGQKLVDLAETIMPMVVEQEQQLRQGLANVSQTLVIGVESYSCYRWLKPLMEQFRAKYPQVDIELTAKFKQDSLEALEQGELDMVLTSDSASSTRISYQHLFDYQMDLVMSPQHPLAEKSYIVPQDLAGETLISYPVAIEQLDVVNYFMQPSGIDVAAQKQCELTMMMLQRVASGDGVSALPSWALADGVGMHLTSRPLGAKGLQRALYAALPAASPVNRYVEAWLELVCQQATIKDKRKAA</sequence>
<evidence type="ECO:0000256" key="3">
    <source>
        <dbReference type="ARBA" id="ARBA00023125"/>
    </source>
</evidence>
<evidence type="ECO:0000313" key="7">
    <source>
        <dbReference type="Proteomes" id="UP001157439"/>
    </source>
</evidence>
<dbReference type="GO" id="GO:0003700">
    <property type="term" value="F:DNA-binding transcription factor activity"/>
    <property type="evidence" value="ECO:0007669"/>
    <property type="project" value="InterPro"/>
</dbReference>
<dbReference type="GO" id="GO:0032993">
    <property type="term" value="C:protein-DNA complex"/>
    <property type="evidence" value="ECO:0007669"/>
    <property type="project" value="TreeGrafter"/>
</dbReference>
<dbReference type="InterPro" id="IPR036390">
    <property type="entry name" value="WH_DNA-bd_sf"/>
</dbReference>
<dbReference type="SUPFAM" id="SSF46785">
    <property type="entry name" value="Winged helix' DNA-binding domain"/>
    <property type="match status" value="1"/>
</dbReference>
<dbReference type="PANTHER" id="PTHR30346:SF28">
    <property type="entry name" value="HTH-TYPE TRANSCRIPTIONAL REGULATOR CYNR"/>
    <property type="match status" value="1"/>
</dbReference>
<dbReference type="PANTHER" id="PTHR30346">
    <property type="entry name" value="TRANSCRIPTIONAL DUAL REGULATOR HCAR-RELATED"/>
    <property type="match status" value="1"/>
</dbReference>
<evidence type="ECO:0000256" key="4">
    <source>
        <dbReference type="ARBA" id="ARBA00023163"/>
    </source>
</evidence>
<protein>
    <submittedName>
        <fullName evidence="6">LysR family transcriptional regulator</fullName>
    </submittedName>
</protein>
<gene>
    <name evidence="6" type="primary">metR</name>
    <name evidence="6" type="ORF">GCM10007894_15890</name>
</gene>
<comment type="caution">
    <text evidence="6">The sequence shown here is derived from an EMBL/GenBank/DDBJ whole genome shotgun (WGS) entry which is preliminary data.</text>
</comment>